<dbReference type="CDD" id="cd00156">
    <property type="entry name" value="REC"/>
    <property type="match status" value="1"/>
</dbReference>
<dbReference type="Gene3D" id="3.30.450.20">
    <property type="entry name" value="PAS domain"/>
    <property type="match status" value="2"/>
</dbReference>
<feature type="compositionally biased region" description="Low complexity" evidence="2">
    <location>
        <begin position="806"/>
        <end position="815"/>
    </location>
</feature>
<feature type="compositionally biased region" description="Low complexity" evidence="2">
    <location>
        <begin position="756"/>
        <end position="782"/>
    </location>
</feature>
<keyword evidence="6" id="KW-1185">Reference proteome</keyword>
<evidence type="ECO:0008006" key="7">
    <source>
        <dbReference type="Google" id="ProtNLM"/>
    </source>
</evidence>
<dbReference type="CDD" id="cd00130">
    <property type="entry name" value="PAS"/>
    <property type="match status" value="2"/>
</dbReference>
<feature type="modified residue" description="4-aspartylphosphate" evidence="1">
    <location>
        <position position="1220"/>
    </location>
</feature>
<gene>
    <name evidence="5" type="ORF">GCM10023205_66950</name>
</gene>
<protein>
    <recommendedName>
        <fullName evidence="7">PAS domain S-box-containing protein</fullName>
    </recommendedName>
</protein>
<feature type="compositionally biased region" description="Pro residues" evidence="2">
    <location>
        <begin position="816"/>
        <end position="829"/>
    </location>
</feature>
<feature type="domain" description="PAS" evidence="4">
    <location>
        <begin position="8"/>
        <end position="78"/>
    </location>
</feature>
<accession>A0ABP9I3D6</accession>
<comment type="caution">
    <text evidence="5">The sequence shown here is derived from an EMBL/GenBank/DDBJ whole genome shotgun (WGS) entry which is preliminary data.</text>
</comment>
<feature type="compositionally biased region" description="Pro residues" evidence="2">
    <location>
        <begin position="587"/>
        <end position="599"/>
    </location>
</feature>
<feature type="domain" description="PAS" evidence="4">
    <location>
        <begin position="133"/>
        <end position="187"/>
    </location>
</feature>
<proteinExistence type="predicted"/>
<feature type="domain" description="Response regulatory" evidence="3">
    <location>
        <begin position="1171"/>
        <end position="1288"/>
    </location>
</feature>
<feature type="compositionally biased region" description="Polar residues" evidence="2">
    <location>
        <begin position="916"/>
        <end position="932"/>
    </location>
</feature>
<dbReference type="PANTHER" id="PTHR44757">
    <property type="entry name" value="DIGUANYLATE CYCLASE DGCP"/>
    <property type="match status" value="1"/>
</dbReference>
<sequence length="1295" mass="132652">MSSRPSRGAARLAAILDALPDALLLVNRNGTVVNANAMALEALEAPGTPIVGRGLLDLLPTFDRSRIPGSVRAVEQDSRTKPTRMTARRTDGSLMPVEVTSANLPGAYDDELLMIVVRDLSDSLDVESELQRQQRQTEMILRAASEGIIGIDSDGSIVLANPAAARILRHRASDLGGRSLHELLQPKKADGSPLPADECPALITLKSGRKQRLRDQVLWRGDGEAVPVEMTTAPILLGETVVGAVMTFTDTSRERALGERREQLVELVQAELVARIEAGRARLKTLADGSIGELGPSARRVVRQVASDLEELAGLAGEVLQHQAGEDKPAAERTAATVDDLLDRALETVTYPARAAGVQFSLTAAPVGVQADVDAMTRALGHLLADTVGAVEKGATVVVAAEERDGKARIEVRGPASRGSSVHVPLARTVVEAHGGTVEHTTEDDESVYVVELPADKDAAEKARPQEGSDGNAHVRARKRARTTPAVRPGTAATPQDDAAKAKTEQPAEKTDDKPEDKPEGSAAEADEAAADPEDAAGQDAKSETADAPGDAEAAPPAGASGGGAEVAVRTPGDSGPRAARLAPATPAVPPVPPLPVPAKPIALPAGGSAAAGGQPSVPLVPASGGRRGRRALQASGAHTEAGNADNAADNAGQAARPPAAHGPFALEGPRPEGPLPPPAAESTPGAAPDHSGGHALPPAPGAPTPYAPDGYGPQPQSGPHPVPQRGPQSAPPPAGYPGDQSGPHSLPGRHGGGPVYAPEPGGYPAGPAYPGAAAQHAPGQPDDGTDPHAPGRYLPGPGAFPPGAGPQHTPQAPHAGPPPQQPQLPGPQGPYGLPAGPQYGGPALPGPQQGHDSGAYPTAEAPGAEGPPSGSTPAVNRSGERPAVTRRGAPARTNGHHTRHMARARHHLSVPPASIPSQPRSGPGGRSTSVQDRAETPPPNPSAADAPTALMPPIPAPPTDLPPQPGTPQAIPPMPPAAPGYGPGHQTGYGNGPDSGPITPVSPPPGSGPALPGRRRRAAAQPEAPVPPGAGIGTDTPPPGELAALDPDYPAMVAPAPDGRPRRLLVWPAPDQATAGALTARGWDPVLVRSRDEVDASAAGHPAALFVDPLTGPITRTALQSLRTAATAAEIPVLVTAGLQQATREAAFGADPAVLLRSLAPADSAAHASRVLLVEGNADIAAAFTASLMRRGMDVAHVTSESEAVSKASSVEPNLVVLDLMLVRRRRLGIVDWLRNNQRLHSTPIVVYTTVDIAQDDLHRLRTGETVLFLAERSTREDVQQRVVDLLTKIASVV</sequence>
<evidence type="ECO:0000313" key="6">
    <source>
        <dbReference type="Proteomes" id="UP001500466"/>
    </source>
</evidence>
<feature type="compositionally biased region" description="Pro residues" evidence="2">
    <location>
        <begin position="698"/>
        <end position="707"/>
    </location>
</feature>
<feature type="compositionally biased region" description="Pro residues" evidence="2">
    <location>
        <begin position="717"/>
        <end position="736"/>
    </location>
</feature>
<dbReference type="InterPro" id="IPR011006">
    <property type="entry name" value="CheY-like_superfamily"/>
</dbReference>
<dbReference type="SUPFAM" id="SSF55874">
    <property type="entry name" value="ATPase domain of HSP90 chaperone/DNA topoisomerase II/histidine kinase"/>
    <property type="match status" value="1"/>
</dbReference>
<dbReference type="EMBL" id="BAABHS010000032">
    <property type="protein sequence ID" value="GAA4986886.1"/>
    <property type="molecule type" value="Genomic_DNA"/>
</dbReference>
<dbReference type="PROSITE" id="PS50112">
    <property type="entry name" value="PAS"/>
    <property type="match status" value="2"/>
</dbReference>
<dbReference type="NCBIfam" id="TIGR00229">
    <property type="entry name" value="sensory_box"/>
    <property type="match status" value="2"/>
</dbReference>
<dbReference type="InterPro" id="IPR013767">
    <property type="entry name" value="PAS_fold"/>
</dbReference>
<dbReference type="Gene3D" id="3.40.50.2300">
    <property type="match status" value="1"/>
</dbReference>
<feature type="compositionally biased region" description="Pro residues" evidence="2">
    <location>
        <begin position="951"/>
        <end position="979"/>
    </location>
</feature>
<feature type="compositionally biased region" description="Low complexity" evidence="2">
    <location>
        <begin position="577"/>
        <end position="586"/>
    </location>
</feature>
<name>A0ABP9I3D6_9ACTN</name>
<organism evidence="5 6">
    <name type="scientific">Yinghuangia aomiensis</name>
    <dbReference type="NCBI Taxonomy" id="676205"/>
    <lineage>
        <taxon>Bacteria</taxon>
        <taxon>Bacillati</taxon>
        <taxon>Actinomycetota</taxon>
        <taxon>Actinomycetes</taxon>
        <taxon>Kitasatosporales</taxon>
        <taxon>Streptomycetaceae</taxon>
        <taxon>Yinghuangia</taxon>
    </lineage>
</organism>
<dbReference type="InterPro" id="IPR052155">
    <property type="entry name" value="Biofilm_reg_signaling"/>
</dbReference>
<feature type="compositionally biased region" description="Acidic residues" evidence="2">
    <location>
        <begin position="525"/>
        <end position="537"/>
    </location>
</feature>
<dbReference type="InterPro" id="IPR000014">
    <property type="entry name" value="PAS"/>
</dbReference>
<feature type="compositionally biased region" description="Basic and acidic residues" evidence="2">
    <location>
        <begin position="498"/>
        <end position="520"/>
    </location>
</feature>
<dbReference type="InterPro" id="IPR035965">
    <property type="entry name" value="PAS-like_dom_sf"/>
</dbReference>
<dbReference type="InterPro" id="IPR036890">
    <property type="entry name" value="HATPase_C_sf"/>
</dbReference>
<evidence type="ECO:0000256" key="1">
    <source>
        <dbReference type="PROSITE-ProRule" id="PRU00169"/>
    </source>
</evidence>
<dbReference type="InterPro" id="IPR001789">
    <property type="entry name" value="Sig_transdc_resp-reg_receiver"/>
</dbReference>
<dbReference type="RefSeq" id="WP_345679535.1">
    <property type="nucleotide sequence ID" value="NZ_BAABHS010000032.1"/>
</dbReference>
<dbReference type="SMART" id="SM00448">
    <property type="entry name" value="REC"/>
    <property type="match status" value="1"/>
</dbReference>
<dbReference type="Gene3D" id="3.30.565.10">
    <property type="entry name" value="Histidine kinase-like ATPase, C-terminal domain"/>
    <property type="match status" value="1"/>
</dbReference>
<evidence type="ECO:0000313" key="5">
    <source>
        <dbReference type="EMBL" id="GAA4986886.1"/>
    </source>
</evidence>
<reference evidence="6" key="1">
    <citation type="journal article" date="2019" name="Int. J. Syst. Evol. Microbiol.">
        <title>The Global Catalogue of Microorganisms (GCM) 10K type strain sequencing project: providing services to taxonomists for standard genome sequencing and annotation.</title>
        <authorList>
            <consortium name="The Broad Institute Genomics Platform"/>
            <consortium name="The Broad Institute Genome Sequencing Center for Infectious Disease"/>
            <person name="Wu L."/>
            <person name="Ma J."/>
        </authorList>
    </citation>
    <scope>NUCLEOTIDE SEQUENCE [LARGE SCALE GENOMIC DNA]</scope>
    <source>
        <strain evidence="6">JCM 17986</strain>
    </source>
</reference>
<evidence type="ECO:0000256" key="2">
    <source>
        <dbReference type="SAM" id="MobiDB-lite"/>
    </source>
</evidence>
<feature type="compositionally biased region" description="Low complexity" evidence="2">
    <location>
        <begin position="831"/>
        <end position="875"/>
    </location>
</feature>
<dbReference type="Proteomes" id="UP001500466">
    <property type="component" value="Unassembled WGS sequence"/>
</dbReference>
<feature type="region of interest" description="Disordered" evidence="2">
    <location>
        <begin position="459"/>
        <end position="1057"/>
    </location>
</feature>
<dbReference type="SUPFAM" id="SSF55785">
    <property type="entry name" value="PYP-like sensor domain (PAS domain)"/>
    <property type="match status" value="2"/>
</dbReference>
<evidence type="ECO:0000259" key="4">
    <source>
        <dbReference type="PROSITE" id="PS50112"/>
    </source>
</evidence>
<feature type="compositionally biased region" description="Low complexity" evidence="2">
    <location>
        <begin position="546"/>
        <end position="559"/>
    </location>
</feature>
<feature type="compositionally biased region" description="Gly residues" evidence="2">
    <location>
        <begin position="982"/>
        <end position="994"/>
    </location>
</feature>
<feature type="compositionally biased region" description="Low complexity" evidence="2">
    <location>
        <begin position="642"/>
        <end position="669"/>
    </location>
</feature>
<keyword evidence="1" id="KW-0597">Phosphoprotein</keyword>
<dbReference type="PROSITE" id="PS50110">
    <property type="entry name" value="RESPONSE_REGULATORY"/>
    <property type="match status" value="1"/>
</dbReference>
<feature type="compositionally biased region" description="Low complexity" evidence="2">
    <location>
        <begin position="600"/>
        <end position="614"/>
    </location>
</feature>
<dbReference type="Pfam" id="PF00989">
    <property type="entry name" value="PAS"/>
    <property type="match status" value="2"/>
</dbReference>
<evidence type="ECO:0000259" key="3">
    <source>
        <dbReference type="PROSITE" id="PS50110"/>
    </source>
</evidence>
<feature type="compositionally biased region" description="Basic residues" evidence="2">
    <location>
        <begin position="895"/>
        <end position="909"/>
    </location>
</feature>
<dbReference type="PANTHER" id="PTHR44757:SF2">
    <property type="entry name" value="BIOFILM ARCHITECTURE MAINTENANCE PROTEIN MBAA"/>
    <property type="match status" value="1"/>
</dbReference>
<dbReference type="SUPFAM" id="SSF52172">
    <property type="entry name" value="CheY-like"/>
    <property type="match status" value="1"/>
</dbReference>
<dbReference type="SMART" id="SM00091">
    <property type="entry name" value="PAS"/>
    <property type="match status" value="2"/>
</dbReference>